<feature type="domain" description="FHA" evidence="3">
    <location>
        <begin position="29"/>
        <end position="78"/>
    </location>
</feature>
<dbReference type="Pfam" id="PF00498">
    <property type="entry name" value="FHA"/>
    <property type="match status" value="1"/>
</dbReference>
<dbReference type="EMBL" id="JBHSQJ010000012">
    <property type="protein sequence ID" value="MFC5906410.1"/>
    <property type="molecule type" value="Genomic_DNA"/>
</dbReference>
<evidence type="ECO:0000313" key="5">
    <source>
        <dbReference type="Proteomes" id="UP001596174"/>
    </source>
</evidence>
<dbReference type="SUPFAM" id="SSF49879">
    <property type="entry name" value="SMAD/FHA domain"/>
    <property type="match status" value="1"/>
</dbReference>
<dbReference type="Proteomes" id="UP001596174">
    <property type="component" value="Unassembled WGS sequence"/>
</dbReference>
<gene>
    <name evidence="4" type="ORF">ACFP3V_04155</name>
</gene>
<reference evidence="5" key="1">
    <citation type="journal article" date="2019" name="Int. J. Syst. Evol. Microbiol.">
        <title>The Global Catalogue of Microorganisms (GCM) 10K type strain sequencing project: providing services to taxonomists for standard genome sequencing and annotation.</title>
        <authorList>
            <consortium name="The Broad Institute Genomics Platform"/>
            <consortium name="The Broad Institute Genome Sequencing Center for Infectious Disease"/>
            <person name="Wu L."/>
            <person name="Ma J."/>
        </authorList>
    </citation>
    <scope>NUCLEOTIDE SEQUENCE [LARGE SCALE GENOMIC DNA]</scope>
    <source>
        <strain evidence="5">JCM 4816</strain>
    </source>
</reference>
<proteinExistence type="predicted"/>
<evidence type="ECO:0000256" key="2">
    <source>
        <dbReference type="SAM" id="MobiDB-lite"/>
    </source>
</evidence>
<name>A0ABW1FVC7_9ACTN</name>
<keyword evidence="1" id="KW-0597">Phosphoprotein</keyword>
<protein>
    <submittedName>
        <fullName evidence="4">FHA domain-containing protein</fullName>
    </submittedName>
</protein>
<sequence>MGDEESAHAPQLIVTLAGRQHRFPPGRRVVVARDPDADVVSVNPLVSRKCHGVLVGDERGAVYTDMSRRGTFLDGRPLRGPLRIDRSLELRLGDPATGELLGITPPLTADQLERNRTRP</sequence>
<organism evidence="4 5">
    <name type="scientific">Streptacidiphilus monticola</name>
    <dbReference type="NCBI Taxonomy" id="2161674"/>
    <lineage>
        <taxon>Bacteria</taxon>
        <taxon>Bacillati</taxon>
        <taxon>Actinomycetota</taxon>
        <taxon>Actinomycetes</taxon>
        <taxon>Kitasatosporales</taxon>
        <taxon>Streptomycetaceae</taxon>
        <taxon>Streptacidiphilus</taxon>
    </lineage>
</organism>
<dbReference type="PROSITE" id="PS50006">
    <property type="entry name" value="FHA_DOMAIN"/>
    <property type="match status" value="1"/>
</dbReference>
<keyword evidence="5" id="KW-1185">Reference proteome</keyword>
<dbReference type="RefSeq" id="WP_380579788.1">
    <property type="nucleotide sequence ID" value="NZ_JBHSQJ010000012.1"/>
</dbReference>
<accession>A0ABW1FVC7</accession>
<dbReference type="Gene3D" id="2.60.200.20">
    <property type="match status" value="1"/>
</dbReference>
<dbReference type="InterPro" id="IPR000253">
    <property type="entry name" value="FHA_dom"/>
</dbReference>
<evidence type="ECO:0000259" key="3">
    <source>
        <dbReference type="PROSITE" id="PS50006"/>
    </source>
</evidence>
<comment type="caution">
    <text evidence="4">The sequence shown here is derived from an EMBL/GenBank/DDBJ whole genome shotgun (WGS) entry which is preliminary data.</text>
</comment>
<dbReference type="InterPro" id="IPR008984">
    <property type="entry name" value="SMAD_FHA_dom_sf"/>
</dbReference>
<evidence type="ECO:0000256" key="1">
    <source>
        <dbReference type="ARBA" id="ARBA00022553"/>
    </source>
</evidence>
<feature type="non-terminal residue" evidence="4">
    <location>
        <position position="119"/>
    </location>
</feature>
<feature type="region of interest" description="Disordered" evidence="2">
    <location>
        <begin position="96"/>
        <end position="119"/>
    </location>
</feature>
<evidence type="ECO:0000313" key="4">
    <source>
        <dbReference type="EMBL" id="MFC5906410.1"/>
    </source>
</evidence>